<dbReference type="PANTHER" id="PTHR43774">
    <property type="entry name" value="PEPTIDE METHIONINE SULFOXIDE REDUCTASE"/>
    <property type="match status" value="1"/>
</dbReference>
<organism evidence="6">
    <name type="scientific">Brugia malayi</name>
    <name type="common">Filarial nematode worm</name>
    <dbReference type="NCBI Taxonomy" id="6279"/>
    <lineage>
        <taxon>Eukaryota</taxon>
        <taxon>Metazoa</taxon>
        <taxon>Ecdysozoa</taxon>
        <taxon>Nematoda</taxon>
        <taxon>Chromadorea</taxon>
        <taxon>Rhabditida</taxon>
        <taxon>Spirurina</taxon>
        <taxon>Spiruromorpha</taxon>
        <taxon>Filarioidea</taxon>
        <taxon>Onchocercidae</taxon>
        <taxon>Brugia</taxon>
    </lineage>
</organism>
<evidence type="ECO:0000259" key="5">
    <source>
        <dbReference type="Pfam" id="PF01625"/>
    </source>
</evidence>
<dbReference type="Gene3D" id="3.30.1060.10">
    <property type="entry name" value="Peptide methionine sulphoxide reductase MsrA"/>
    <property type="match status" value="1"/>
</dbReference>
<evidence type="ECO:0000256" key="1">
    <source>
        <dbReference type="ARBA" id="ARBA00005591"/>
    </source>
</evidence>
<dbReference type="GO" id="GO:0033744">
    <property type="term" value="F:L-methionine:thioredoxin-disulfide S-oxidoreductase activity"/>
    <property type="evidence" value="ECO:0007669"/>
    <property type="project" value="EnsemblMetazoa"/>
</dbReference>
<dbReference type="WormBase" id="Bm4060">
    <property type="protein sequence ID" value="BM44262"/>
    <property type="gene ID" value="WBGene00224321"/>
    <property type="gene designation" value="Bma-msra-1"/>
</dbReference>
<evidence type="ECO:0000256" key="4">
    <source>
        <dbReference type="ARBA" id="ARBA00030643"/>
    </source>
</evidence>
<name>A0A0H5S5M4_BRUMA</name>
<sequence length="210" mass="24113">MTNLQKAYLGMQCFWGAESTFAKLDGVLATRVGYAGGTTDAPNYRNIGDHTEVTEVQFDGNIISYSEVLDCFWRNHNPTKEYKKQYKSAILYLNDQQNEIAKQSLKKIQEKYNNRKLDTYIQKLVQFYQAEDYHQKYWLRCQTAIFKKLNLSNEEVVSSLLATKVNAFLAGYTNFDLLKQLANQYQLDDDVTKLIESIAVTGGDTKACHV</sequence>
<dbReference type="EC" id="1.8.4.11" evidence="2"/>
<reference evidence="6" key="1">
    <citation type="journal article" date="2007" name="Science">
        <title>Draft genome of the filarial nematode parasite Brugia malayi.</title>
        <authorList>
            <person name="Ghedin E."/>
            <person name="Wang S."/>
            <person name="Spiro D."/>
            <person name="Caler E."/>
            <person name="Zhao Q."/>
            <person name="Crabtree J."/>
            <person name="Allen J.E."/>
            <person name="Delcher A.L."/>
            <person name="Guiliano D.B."/>
            <person name="Miranda-Saavedra D."/>
            <person name="Angiuoli S.V."/>
            <person name="Creasy T."/>
            <person name="Amedeo P."/>
            <person name="Haas B."/>
            <person name="El-Sayed N.M."/>
            <person name="Wortman J.R."/>
            <person name="Feldblyum T."/>
            <person name="Tallon L."/>
            <person name="Schatz M."/>
            <person name="Shumway M."/>
            <person name="Koo H."/>
            <person name="Salzberg S.L."/>
            <person name="Schobel S."/>
            <person name="Pertea M."/>
            <person name="Pop M."/>
            <person name="White O."/>
            <person name="Barton G.J."/>
            <person name="Carlow C.K."/>
            <person name="Crawford M.J."/>
            <person name="Daub J."/>
            <person name="Dimmic M.W."/>
            <person name="Estes C.F."/>
            <person name="Foster J.M."/>
            <person name="Ganatra M."/>
            <person name="Gregory W.F."/>
            <person name="Johnson N.M."/>
            <person name="Jin J."/>
            <person name="Komuniecki R."/>
            <person name="Korf I."/>
            <person name="Kumar S."/>
            <person name="Laney S."/>
            <person name="Li B.W."/>
            <person name="Li W."/>
            <person name="Lindblom T.H."/>
            <person name="Lustigman S."/>
            <person name="Ma D."/>
            <person name="Maina C.V."/>
            <person name="Martin D.M."/>
            <person name="McCarter J.P."/>
            <person name="McReynolds L."/>
            <person name="Mitreva M."/>
            <person name="Nutman T.B."/>
            <person name="Parkinson J."/>
            <person name="Peregrin-Alvarez J.M."/>
            <person name="Poole C."/>
            <person name="Ren Q."/>
            <person name="Saunders L."/>
            <person name="Sluder A.E."/>
            <person name="Smith K."/>
            <person name="Stanke M."/>
            <person name="Unnasch T.R."/>
            <person name="Ware J."/>
            <person name="Wei A.D."/>
            <person name="Weil G."/>
            <person name="Williams D.J."/>
            <person name="Zhang Y."/>
            <person name="Williams S.A."/>
            <person name="Fraser-Liggett C."/>
            <person name="Slatko B."/>
            <person name="Blaxter M.L."/>
            <person name="Scott A.L."/>
        </authorList>
    </citation>
    <scope>NUCLEOTIDE SEQUENCE</scope>
    <source>
        <strain evidence="6">FR3</strain>
    </source>
</reference>
<reference evidence="6" key="2">
    <citation type="submission" date="2012-12" db="EMBL/GenBank/DDBJ databases">
        <authorList>
            <person name="Gao Y.W."/>
            <person name="Fan S.T."/>
            <person name="Sun H.T."/>
            <person name="Wang Z."/>
            <person name="Gao X.L."/>
            <person name="Li Y.G."/>
            <person name="Wang T.C."/>
            <person name="Zhang K."/>
            <person name="Xu W.W."/>
            <person name="Yu Z.J."/>
            <person name="Xia X.Z."/>
        </authorList>
    </citation>
    <scope>NUCLEOTIDE SEQUENCE</scope>
    <source>
        <strain evidence="6">FR3</strain>
    </source>
</reference>
<dbReference type="EMBL" id="LN856913">
    <property type="protein sequence ID" value="CRZ23707.1"/>
    <property type="molecule type" value="Genomic_DNA"/>
</dbReference>
<dbReference type="PANTHER" id="PTHR43774:SF1">
    <property type="entry name" value="PEPTIDE METHIONINE SULFOXIDE REDUCTASE MSRA 2"/>
    <property type="match status" value="1"/>
</dbReference>
<dbReference type="SUPFAM" id="SSF55068">
    <property type="entry name" value="Peptide methionine sulfoxide reductase"/>
    <property type="match status" value="1"/>
</dbReference>
<evidence type="ECO:0000256" key="2">
    <source>
        <dbReference type="ARBA" id="ARBA00012502"/>
    </source>
</evidence>
<proteinExistence type="inferred from homology"/>
<keyword evidence="3" id="KW-0560">Oxidoreductase</keyword>
<gene>
    <name evidence="7" type="primary">bma-msra-1</name>
    <name evidence="6" type="synonym">Bma-msra-1</name>
    <name evidence="7" type="ORF">Bm4060</name>
    <name evidence="6" type="ORF">BM_Bm4060</name>
</gene>
<accession>A0A0H5S5M4</accession>
<evidence type="ECO:0000313" key="6">
    <source>
        <dbReference type="EMBL" id="CRZ23707.1"/>
    </source>
</evidence>
<evidence type="ECO:0000256" key="3">
    <source>
        <dbReference type="ARBA" id="ARBA00023002"/>
    </source>
</evidence>
<dbReference type="GO" id="GO:0008113">
    <property type="term" value="F:peptide-methionine (S)-S-oxide reductase activity"/>
    <property type="evidence" value="ECO:0007669"/>
    <property type="project" value="UniProtKB-EC"/>
</dbReference>
<evidence type="ECO:0000313" key="7">
    <source>
        <dbReference type="WormBase" id="Bm4060"/>
    </source>
</evidence>
<dbReference type="NCBIfam" id="TIGR00401">
    <property type="entry name" value="msrA"/>
    <property type="match status" value="1"/>
</dbReference>
<protein>
    <recommendedName>
        <fullName evidence="2">peptide-methionine (S)-S-oxide reductase</fullName>
        <ecNumber evidence="2">1.8.4.11</ecNumber>
    </recommendedName>
    <alternativeName>
        <fullName evidence="4">Peptide-methionine (S)-S-oxide reductase</fullName>
    </alternativeName>
</protein>
<dbReference type="InterPro" id="IPR036509">
    <property type="entry name" value="Met_Sox_Rdtase_MsrA_sf"/>
</dbReference>
<dbReference type="InterPro" id="IPR002569">
    <property type="entry name" value="Met_Sox_Rdtase_MsrA_dom"/>
</dbReference>
<dbReference type="FunFam" id="3.30.1060.10:FF:000004">
    <property type="entry name" value="Peptide methionine sulfoxide reductase A5"/>
    <property type="match status" value="1"/>
</dbReference>
<dbReference type="HAMAP" id="MF_01401">
    <property type="entry name" value="MsrA"/>
    <property type="match status" value="1"/>
</dbReference>
<comment type="similarity">
    <text evidence="1">Belongs to the MsrA Met sulfoxide reductase family.</text>
</comment>
<dbReference type="Pfam" id="PF01625">
    <property type="entry name" value="PMSR"/>
    <property type="match status" value="1"/>
</dbReference>
<dbReference type="OMA" id="QCFWGAE"/>
<dbReference type="AlphaFoldDB" id="A0A0H5S5M4"/>
<feature type="domain" description="Peptide methionine sulphoxide reductase MsrA" evidence="5">
    <location>
        <begin position="6"/>
        <end position="141"/>
    </location>
</feature>